<proteinExistence type="predicted"/>
<evidence type="ECO:0000313" key="2">
    <source>
        <dbReference type="WBParaSite" id="Csp11.Scaffold614.g5973.t2"/>
    </source>
</evidence>
<accession>A0A1I7THG5</accession>
<dbReference type="WBParaSite" id="Csp11.Scaffold614.g5973.t2">
    <property type="protein sequence ID" value="Csp11.Scaffold614.g5973.t2"/>
    <property type="gene ID" value="Csp11.Scaffold614.g5973"/>
</dbReference>
<name>A0A1I7THG5_9PELO</name>
<organism evidence="1 2">
    <name type="scientific">Caenorhabditis tropicalis</name>
    <dbReference type="NCBI Taxonomy" id="1561998"/>
    <lineage>
        <taxon>Eukaryota</taxon>
        <taxon>Metazoa</taxon>
        <taxon>Ecdysozoa</taxon>
        <taxon>Nematoda</taxon>
        <taxon>Chromadorea</taxon>
        <taxon>Rhabditida</taxon>
        <taxon>Rhabditina</taxon>
        <taxon>Rhabditomorpha</taxon>
        <taxon>Rhabditoidea</taxon>
        <taxon>Rhabditidae</taxon>
        <taxon>Peloderinae</taxon>
        <taxon>Caenorhabditis</taxon>
    </lineage>
</organism>
<dbReference type="AlphaFoldDB" id="A0A1I7THG5"/>
<keyword evidence="1" id="KW-1185">Reference proteome</keyword>
<protein>
    <submittedName>
        <fullName evidence="2">NR LBD domain-containing protein</fullName>
    </submittedName>
</protein>
<reference evidence="2" key="1">
    <citation type="submission" date="2016-11" db="UniProtKB">
        <authorList>
            <consortium name="WormBaseParasite"/>
        </authorList>
    </citation>
    <scope>IDENTIFICATION</scope>
</reference>
<evidence type="ECO:0000313" key="1">
    <source>
        <dbReference type="Proteomes" id="UP000095282"/>
    </source>
</evidence>
<sequence length="266" mass="31725">MSEQRDYLKSVLDQLTVKNNAQPDPGRFMSEFSRIYSQIDKKHLNDDLDVFYKNFSTYDQAIETFFEQLRHAGSIGKDEVKDQNGFVYGILAIKPVKDNYKFFFEGLENYCSARYEEDRIHGFDTVIARMPFNHSVYTEKYANLWRMKQLNKEKKNIETIIAREMEYVSLFFSMMIENCRNLYLEPSLPQIADTLKNKFGPDFISEDKFHGWAIFRIWSYFCPTLEFHSSPYTFISPDPSSIMVFNFTRNGSFFRQCVEYRFFLFM</sequence>
<dbReference type="Proteomes" id="UP000095282">
    <property type="component" value="Unplaced"/>
</dbReference>